<evidence type="ECO:0000313" key="2">
    <source>
        <dbReference type="Proteomes" id="UP001230649"/>
    </source>
</evidence>
<comment type="caution">
    <text evidence="1">The sequence shown here is derived from an EMBL/GenBank/DDBJ whole genome shotgun (WGS) entry which is preliminary data.</text>
</comment>
<evidence type="ECO:0000313" key="1">
    <source>
        <dbReference type="EMBL" id="KAJ9114119.1"/>
    </source>
</evidence>
<sequence length="688" mass="72140">MSRRREATDLARALALSTQPSSSTSLRDSSPPITPLPTKYVPEKPMHATTSTGGFMDQYHQQLQQAQKHYQQNGNPVILAPPSHAPRTSYARNTDPRSAPQRPSYGPSGRPSVTASKPSTSHVSDSHRSIVGAISLPDSGYHYPSYSSSLEPRARGSPVVHTSTSDQRTYRTAPQGLPSSGVKSSLSADSGTQFFIPPGQPQKSPLNSTNTSSSPSVRAIGNPSARAPRQTLTGSTPNTSGRSSIHTAPPITPVSSDSPIVSFSNTTRSALEPTYKTAGAPVRQTTGAATMTSADDIVADSEGEEDVVQGTLDVRDVARNQVSGSDIGGLRTGLPTPSVTGTTPAHQSTSGVVPSAIPLQASAIKAIPSKEPSTSANAQDATGSKSATPVAPVSTRPKPKRKVKPPTESASAENTGAATSSTSVHPQSTVSTPVLPPSTVATASVPVPPVDQPLTESTKQYPEVAKKAPVKTYGSKNKDTAPSAKAAERASDTSGKSRSTDAQDEQTSRKGNASKRRNVVGSDSELSDAGREVGDVRQKNKNPGNAAKEDIAEAPVSTKRTSKKRAIIASDDETEEEELHTPDSKRRKPESEAQRNPSKTSRPRDSSIDPLDLDMDNGFSGKSARMEVSIEMSPASVIDLHSSNRAPAEVENPTSVKSKTKSPNKVHFVDPPAEGGRTSCQAAVGFEI</sequence>
<name>A0ACC2WSI3_9TREE</name>
<organism evidence="1 2">
    <name type="scientific">Naganishia adeliensis</name>
    <dbReference type="NCBI Taxonomy" id="92952"/>
    <lineage>
        <taxon>Eukaryota</taxon>
        <taxon>Fungi</taxon>
        <taxon>Dikarya</taxon>
        <taxon>Basidiomycota</taxon>
        <taxon>Agaricomycotina</taxon>
        <taxon>Tremellomycetes</taxon>
        <taxon>Filobasidiales</taxon>
        <taxon>Filobasidiaceae</taxon>
        <taxon>Naganishia</taxon>
    </lineage>
</organism>
<keyword evidence="2" id="KW-1185">Reference proteome</keyword>
<dbReference type="Proteomes" id="UP001230649">
    <property type="component" value="Unassembled WGS sequence"/>
</dbReference>
<reference evidence="1" key="1">
    <citation type="submission" date="2023-04" db="EMBL/GenBank/DDBJ databases">
        <title>Draft Genome sequencing of Naganishia species isolated from polar environments using Oxford Nanopore Technology.</title>
        <authorList>
            <person name="Leo P."/>
            <person name="Venkateswaran K."/>
        </authorList>
    </citation>
    <scope>NUCLEOTIDE SEQUENCE</scope>
    <source>
        <strain evidence="1">MNA-CCFEE 5262</strain>
    </source>
</reference>
<gene>
    <name evidence="1" type="ORF">QFC20_001635</name>
</gene>
<accession>A0ACC2WSI3</accession>
<proteinExistence type="predicted"/>
<dbReference type="EMBL" id="JASBWS010000010">
    <property type="protein sequence ID" value="KAJ9114119.1"/>
    <property type="molecule type" value="Genomic_DNA"/>
</dbReference>
<protein>
    <submittedName>
        <fullName evidence="1">Uncharacterized protein</fullName>
    </submittedName>
</protein>